<feature type="compositionally biased region" description="Low complexity" evidence="1">
    <location>
        <begin position="137"/>
        <end position="151"/>
    </location>
</feature>
<comment type="caution">
    <text evidence="2">The sequence shown here is derived from an EMBL/GenBank/DDBJ whole genome shotgun (WGS) entry which is preliminary data.</text>
</comment>
<gene>
    <name evidence="2" type="ORF">JMM60_03185</name>
</gene>
<organism evidence="2 3">
    <name type="scientific">Rhodovulum sulfidophilum</name>
    <name type="common">Rhodobacter sulfidophilus</name>
    <dbReference type="NCBI Taxonomy" id="35806"/>
    <lineage>
        <taxon>Bacteria</taxon>
        <taxon>Pseudomonadati</taxon>
        <taxon>Pseudomonadota</taxon>
        <taxon>Alphaproteobacteria</taxon>
        <taxon>Rhodobacterales</taxon>
        <taxon>Paracoccaceae</taxon>
        <taxon>Rhodovulum</taxon>
    </lineage>
</organism>
<feature type="region of interest" description="Disordered" evidence="1">
    <location>
        <begin position="72"/>
        <end position="116"/>
    </location>
</feature>
<dbReference type="EMBL" id="JAESJJ010000002">
    <property type="protein sequence ID" value="MBL3607810.1"/>
    <property type="molecule type" value="Genomic_DNA"/>
</dbReference>
<sequence>MTFTSPAFLAANPFWAANVMFDQQMRLFQASTDFMLRANPWALMMRAGGFDPLTADSGLSRADCDDEIPLDAGVASGGGEEAEPSNVSALSPTRPEPAAEPSVKAAAETAADPVADTATETVAEPVVDAPARTSGQPSVVAAAPAASNAPAGSPPVTAPKRASEAGPAPGSEPEPEPAMAAAAPAAATASGKARPRGAAARKGSSPRAARSGASGRGRRKPASPQILPGDGSGPEGDR</sequence>
<keyword evidence="3" id="KW-1185">Reference proteome</keyword>
<accession>A0ABS1RP21</accession>
<feature type="compositionally biased region" description="Low complexity" evidence="1">
    <location>
        <begin position="105"/>
        <end position="116"/>
    </location>
</feature>
<evidence type="ECO:0000313" key="2">
    <source>
        <dbReference type="EMBL" id="MBL3607810.1"/>
    </source>
</evidence>
<protein>
    <submittedName>
        <fullName evidence="2">Uncharacterized protein</fullName>
    </submittedName>
</protein>
<reference evidence="2 3" key="1">
    <citation type="submission" date="2021-01" db="EMBL/GenBank/DDBJ databases">
        <title>Draft genomes of Rhodovulum sulfidophilum.</title>
        <authorList>
            <person name="Guzman M.S."/>
        </authorList>
    </citation>
    <scope>NUCLEOTIDE SEQUENCE [LARGE SCALE GENOMIC DNA]</scope>
    <source>
        <strain evidence="2 3">AB35</strain>
    </source>
</reference>
<dbReference type="Proteomes" id="UP000604473">
    <property type="component" value="Unassembled WGS sequence"/>
</dbReference>
<feature type="compositionally biased region" description="Low complexity" evidence="1">
    <location>
        <begin position="164"/>
        <end position="213"/>
    </location>
</feature>
<feature type="region of interest" description="Disordered" evidence="1">
    <location>
        <begin position="128"/>
        <end position="238"/>
    </location>
</feature>
<evidence type="ECO:0000256" key="1">
    <source>
        <dbReference type="SAM" id="MobiDB-lite"/>
    </source>
</evidence>
<name>A0ABS1RP21_RHOSU</name>
<dbReference type="RefSeq" id="WP_202247283.1">
    <property type="nucleotide sequence ID" value="NZ_JAESJJ010000002.1"/>
</dbReference>
<proteinExistence type="predicted"/>
<evidence type="ECO:0000313" key="3">
    <source>
        <dbReference type="Proteomes" id="UP000604473"/>
    </source>
</evidence>